<dbReference type="KEGG" id="ncb:C0V82_07515"/>
<keyword evidence="2" id="KW-1185">Reference proteome</keyword>
<proteinExistence type="predicted"/>
<gene>
    <name evidence="1" type="ORF">C0V82_07515</name>
</gene>
<organism evidence="1 2">
    <name type="scientific">Niveispirillum cyanobacteriorum</name>
    <dbReference type="NCBI Taxonomy" id="1612173"/>
    <lineage>
        <taxon>Bacteria</taxon>
        <taxon>Pseudomonadati</taxon>
        <taxon>Pseudomonadota</taxon>
        <taxon>Alphaproteobacteria</taxon>
        <taxon>Rhodospirillales</taxon>
        <taxon>Azospirillaceae</taxon>
        <taxon>Niveispirillum</taxon>
    </lineage>
</organism>
<reference evidence="1 2" key="1">
    <citation type="submission" date="2017-12" db="EMBL/GenBank/DDBJ databases">
        <title>Genomes of bacteria within cyanobacterial aggregates.</title>
        <authorList>
            <person name="Cai H."/>
        </authorList>
    </citation>
    <scope>NUCLEOTIDE SEQUENCE [LARGE SCALE GENOMIC DNA]</scope>
    <source>
        <strain evidence="1 2">TH16</strain>
    </source>
</reference>
<dbReference type="Proteomes" id="UP000234752">
    <property type="component" value="Chromosome eg_1"/>
</dbReference>
<evidence type="ECO:0000313" key="2">
    <source>
        <dbReference type="Proteomes" id="UP000234752"/>
    </source>
</evidence>
<protein>
    <submittedName>
        <fullName evidence="1">Uncharacterized protein</fullName>
    </submittedName>
</protein>
<evidence type="ECO:0000313" key="1">
    <source>
        <dbReference type="EMBL" id="AUN30095.1"/>
    </source>
</evidence>
<accession>A0A2K9ND39</accession>
<dbReference type="RefSeq" id="WP_102111798.1">
    <property type="nucleotide sequence ID" value="NZ_BMGN01000002.1"/>
</dbReference>
<sequence length="69" mass="7903">MRMIDTTAEPTLAELERAFPLLLNGLTRRRFTLPQPQSPLKGGFVSQMEQKIAPRLHHDYSTITRRLGV</sequence>
<name>A0A2K9ND39_9PROT</name>
<dbReference type="OrthoDB" id="9847312at2"/>
<dbReference type="EMBL" id="CP025611">
    <property type="protein sequence ID" value="AUN30095.1"/>
    <property type="molecule type" value="Genomic_DNA"/>
</dbReference>
<dbReference type="AlphaFoldDB" id="A0A2K9ND39"/>